<name>A0AB38PBD7_STAHA</name>
<evidence type="ECO:0000313" key="1">
    <source>
        <dbReference type="EMBL" id="TRL76956.1"/>
    </source>
</evidence>
<evidence type="ECO:0000313" key="2">
    <source>
        <dbReference type="Proteomes" id="UP000316594"/>
    </source>
</evidence>
<dbReference type="Proteomes" id="UP000316594">
    <property type="component" value="Unassembled WGS sequence"/>
</dbReference>
<reference evidence="1 2" key="1">
    <citation type="submission" date="2019-07" db="EMBL/GenBank/DDBJ databases">
        <title>Genome Sequencing and Assembly of Staphylococcus haemolyticus SDA2.</title>
        <authorList>
            <person name="Emmons C.B."/>
            <person name="Park C."/>
            <person name="Sevigny J.L."/>
            <person name="Andam C."/>
        </authorList>
    </citation>
    <scope>NUCLEOTIDE SEQUENCE [LARGE SCALE GENOMIC DNA]</scope>
    <source>
        <strain evidence="1 2">SDA2</strain>
    </source>
</reference>
<gene>
    <name evidence="1" type="ORF">FNL11_08890</name>
</gene>
<dbReference type="AlphaFoldDB" id="A0AB38PBD7"/>
<comment type="caution">
    <text evidence="1">The sequence shown here is derived from an EMBL/GenBank/DDBJ whole genome shotgun (WGS) entry which is preliminary data.</text>
</comment>
<sequence length="157" mass="17648">MSYTIVSPLKDEYVLNYNEQKQLIIFKPLYDNSKINYANTNGISTSSVTYKLGSIVRGAFEKFNTDKGIDIVLDNDENLYIGNTNDKNIVVVKDKDNIGFGISVKQSNDNKDNINKLIQLAKNKEVQSIQCYVSSIGMNNSVINLINKIELISINTK</sequence>
<dbReference type="EMBL" id="VJMP01000007">
    <property type="protein sequence ID" value="TRL76956.1"/>
    <property type="molecule type" value="Genomic_DNA"/>
</dbReference>
<organism evidence="1 2">
    <name type="scientific">Staphylococcus haemolyticus</name>
    <dbReference type="NCBI Taxonomy" id="1283"/>
    <lineage>
        <taxon>Bacteria</taxon>
        <taxon>Bacillati</taxon>
        <taxon>Bacillota</taxon>
        <taxon>Bacilli</taxon>
        <taxon>Bacillales</taxon>
        <taxon>Staphylococcaceae</taxon>
        <taxon>Staphylococcus</taxon>
    </lineage>
</organism>
<protein>
    <submittedName>
        <fullName evidence="1">Uncharacterized protein</fullName>
    </submittedName>
</protein>
<proteinExistence type="predicted"/>
<dbReference type="RefSeq" id="WP_142837091.1">
    <property type="nucleotide sequence ID" value="NZ_VJMP01000007.1"/>
</dbReference>
<accession>A0AB38PBD7</accession>